<evidence type="ECO:0000256" key="5">
    <source>
        <dbReference type="ARBA" id="ARBA00023136"/>
    </source>
</evidence>
<evidence type="ECO:0000313" key="8">
    <source>
        <dbReference type="Proteomes" id="UP001221302"/>
    </source>
</evidence>
<evidence type="ECO:0000256" key="6">
    <source>
        <dbReference type="SAM" id="Phobius"/>
    </source>
</evidence>
<feature type="transmembrane region" description="Helical" evidence="6">
    <location>
        <begin position="164"/>
        <end position="186"/>
    </location>
</feature>
<accession>A0AAE3TBN3</accession>
<name>A0AAE3TBN3_9BACT</name>
<feature type="transmembrane region" description="Helical" evidence="6">
    <location>
        <begin position="192"/>
        <end position="213"/>
    </location>
</feature>
<gene>
    <name evidence="7" type="ORF">P0M35_00300</name>
</gene>
<feature type="transmembrane region" description="Helical" evidence="6">
    <location>
        <begin position="6"/>
        <end position="27"/>
    </location>
</feature>
<dbReference type="GO" id="GO:0016020">
    <property type="term" value="C:membrane"/>
    <property type="evidence" value="ECO:0007669"/>
    <property type="project" value="UniProtKB-SubCell"/>
</dbReference>
<proteinExistence type="inferred from homology"/>
<keyword evidence="8" id="KW-1185">Reference proteome</keyword>
<comment type="subcellular location">
    <subcellularLocation>
        <location evidence="1">Membrane</location>
        <topology evidence="1">Multi-pass membrane protein</topology>
    </subcellularLocation>
</comment>
<dbReference type="Proteomes" id="UP001221302">
    <property type="component" value="Unassembled WGS sequence"/>
</dbReference>
<evidence type="ECO:0000313" key="7">
    <source>
        <dbReference type="EMBL" id="MDF1610576.1"/>
    </source>
</evidence>
<comment type="caution">
    <text evidence="7">The sequence shown here is derived from an EMBL/GenBank/DDBJ whole genome shotgun (WGS) entry which is preliminary data.</text>
</comment>
<dbReference type="AlphaFoldDB" id="A0AAE3TBN3"/>
<feature type="transmembrane region" description="Helical" evidence="6">
    <location>
        <begin position="95"/>
        <end position="115"/>
    </location>
</feature>
<protein>
    <submittedName>
        <fullName evidence="7">DUF92 domain-containing protein</fullName>
    </submittedName>
</protein>
<evidence type="ECO:0000256" key="3">
    <source>
        <dbReference type="ARBA" id="ARBA00022692"/>
    </source>
</evidence>
<dbReference type="EMBL" id="JARGDL010000001">
    <property type="protein sequence ID" value="MDF1610576.1"/>
    <property type="molecule type" value="Genomic_DNA"/>
</dbReference>
<dbReference type="Pfam" id="PF01940">
    <property type="entry name" value="DUF92"/>
    <property type="match status" value="1"/>
</dbReference>
<evidence type="ECO:0000256" key="4">
    <source>
        <dbReference type="ARBA" id="ARBA00022989"/>
    </source>
</evidence>
<dbReference type="InterPro" id="IPR002794">
    <property type="entry name" value="DUF92_TMEM19"/>
</dbReference>
<keyword evidence="3 6" id="KW-0812">Transmembrane</keyword>
<evidence type="ECO:0000256" key="2">
    <source>
        <dbReference type="ARBA" id="ARBA00009012"/>
    </source>
</evidence>
<organism evidence="7 8">
    <name type="scientific">Stygiobacter electus</name>
    <dbReference type="NCBI Taxonomy" id="3032292"/>
    <lineage>
        <taxon>Bacteria</taxon>
        <taxon>Pseudomonadati</taxon>
        <taxon>Ignavibacteriota</taxon>
        <taxon>Ignavibacteria</taxon>
        <taxon>Ignavibacteriales</taxon>
        <taxon>Melioribacteraceae</taxon>
        <taxon>Stygiobacter</taxon>
    </lineage>
</organism>
<feature type="transmembrane region" description="Helical" evidence="6">
    <location>
        <begin position="253"/>
        <end position="270"/>
    </location>
</feature>
<keyword evidence="5 6" id="KW-0472">Membrane</keyword>
<dbReference type="PANTHER" id="PTHR13353:SF5">
    <property type="entry name" value="TRANSMEMBRANE PROTEIN 19"/>
    <property type="match status" value="1"/>
</dbReference>
<keyword evidence="4 6" id="KW-1133">Transmembrane helix</keyword>
<reference evidence="7" key="1">
    <citation type="submission" date="2023-03" db="EMBL/GenBank/DDBJ databases">
        <title>Stygiobacter electus gen. nov., sp. nov., facultatively anaerobic thermotolerant bacterium of the class Ignavibacteria from a well of Yessentuki mineral water deposit.</title>
        <authorList>
            <person name="Podosokorskaya O.A."/>
            <person name="Elcheninov A.G."/>
            <person name="Petrova N.F."/>
            <person name="Zavarzina D.G."/>
            <person name="Kublanov I.V."/>
            <person name="Merkel A.Y."/>
        </authorList>
    </citation>
    <scope>NUCLEOTIDE SEQUENCE</scope>
    <source>
        <strain evidence="7">09-Me</strain>
    </source>
</reference>
<sequence>MTLLFIFNISFFNQLILSLFIAFLIVFISYRLKFLTINGSLATFFLAGIIFSLGGIKWSVPILTFFILSSLLSKARKKKNENVELFFEKSGVRDYAQVLANGGIGGVLVVMNFLTQNDFYYLLYLSSLSAVCADTWATELGTWKKTETYNILTFKKVEQGVSGGISLIGSFGALLGTFVIAFSGVFWINMNYIYYFLLIIVSGFAGSIIDSILGATLQLQHECNICKKITERKIHCGVKTNYYQGFYWIDNDVVNFIVSLAAPLVIIIFQNI</sequence>
<feature type="transmembrane region" description="Helical" evidence="6">
    <location>
        <begin position="121"/>
        <end position="143"/>
    </location>
</feature>
<feature type="transmembrane region" description="Helical" evidence="6">
    <location>
        <begin position="34"/>
        <end position="52"/>
    </location>
</feature>
<evidence type="ECO:0000256" key="1">
    <source>
        <dbReference type="ARBA" id="ARBA00004141"/>
    </source>
</evidence>
<dbReference type="PANTHER" id="PTHR13353">
    <property type="entry name" value="TRANSMEMBRANE PROTEIN 19"/>
    <property type="match status" value="1"/>
</dbReference>
<comment type="similarity">
    <text evidence="2">Belongs to the TMEM19 family.</text>
</comment>
<dbReference type="RefSeq" id="WP_321534341.1">
    <property type="nucleotide sequence ID" value="NZ_JARGDL010000001.1"/>
</dbReference>